<evidence type="ECO:0000313" key="1">
    <source>
        <dbReference type="EMBL" id="CAK5268138.1"/>
    </source>
</evidence>
<dbReference type="AlphaFoldDB" id="A0AAD2H2B6"/>
<keyword evidence="2" id="KW-1185">Reference proteome</keyword>
<protein>
    <submittedName>
        <fullName evidence="1">Uncharacterized protein</fullName>
    </submittedName>
</protein>
<dbReference type="EMBL" id="CAVNYO010000138">
    <property type="protein sequence ID" value="CAK5268138.1"/>
    <property type="molecule type" value="Genomic_DNA"/>
</dbReference>
<sequence>MYSLIAYREAETMLAAWSELVSASTCLRQTSVGRAAGVLRDRAPHGAGECEPRDDDDQGWPCCTRAKRG</sequence>
<name>A0AAD2H2B6_9AGAR</name>
<proteinExistence type="predicted"/>
<evidence type="ECO:0000313" key="2">
    <source>
        <dbReference type="Proteomes" id="UP001295794"/>
    </source>
</evidence>
<dbReference type="Proteomes" id="UP001295794">
    <property type="component" value="Unassembled WGS sequence"/>
</dbReference>
<comment type="caution">
    <text evidence="1">The sequence shown here is derived from an EMBL/GenBank/DDBJ whole genome shotgun (WGS) entry which is preliminary data.</text>
</comment>
<organism evidence="1 2">
    <name type="scientific">Mycena citricolor</name>
    <dbReference type="NCBI Taxonomy" id="2018698"/>
    <lineage>
        <taxon>Eukaryota</taxon>
        <taxon>Fungi</taxon>
        <taxon>Dikarya</taxon>
        <taxon>Basidiomycota</taxon>
        <taxon>Agaricomycotina</taxon>
        <taxon>Agaricomycetes</taxon>
        <taxon>Agaricomycetidae</taxon>
        <taxon>Agaricales</taxon>
        <taxon>Marasmiineae</taxon>
        <taxon>Mycenaceae</taxon>
        <taxon>Mycena</taxon>
    </lineage>
</organism>
<reference evidence="1" key="1">
    <citation type="submission" date="2023-11" db="EMBL/GenBank/DDBJ databases">
        <authorList>
            <person name="De Vega J J."/>
            <person name="De Vega J J."/>
        </authorList>
    </citation>
    <scope>NUCLEOTIDE SEQUENCE</scope>
</reference>
<accession>A0AAD2H2B6</accession>
<gene>
    <name evidence="1" type="ORF">MYCIT1_LOCUS11204</name>
</gene>